<keyword evidence="7 9" id="KW-0198">Cysteine biosynthesis</keyword>
<evidence type="ECO:0000256" key="6">
    <source>
        <dbReference type="ARBA" id="ARBA00022898"/>
    </source>
</evidence>
<evidence type="ECO:0000256" key="7">
    <source>
        <dbReference type="ARBA" id="ARBA00023192"/>
    </source>
</evidence>
<dbReference type="GO" id="GO:0004124">
    <property type="term" value="F:cysteine synthase activity"/>
    <property type="evidence" value="ECO:0007669"/>
    <property type="project" value="UniProtKB-EC"/>
</dbReference>
<dbReference type="InterPro" id="IPR001216">
    <property type="entry name" value="P-phosphate_BS"/>
</dbReference>
<dbReference type="Proteomes" id="UP000831775">
    <property type="component" value="Chromosome"/>
</dbReference>
<gene>
    <name evidence="11" type="primary">cysK</name>
    <name evidence="11" type="ORF">MUN76_11540</name>
</gene>
<reference evidence="11 12" key="1">
    <citation type="submission" date="2022-04" db="EMBL/GenBank/DDBJ databases">
        <title>Leucobacter sp. isolated from rhizosphere of onion.</title>
        <authorList>
            <person name="Won M."/>
            <person name="Lee C.-M."/>
            <person name="Woen H.-Y."/>
            <person name="Kwon S.-W."/>
        </authorList>
    </citation>
    <scope>NUCLEOTIDE SEQUENCE [LARGE SCALE GENOMIC DNA]</scope>
    <source>
        <strain evidence="11 12">H25R-14</strain>
    </source>
</reference>
<dbReference type="InterPro" id="IPR005859">
    <property type="entry name" value="CysK"/>
</dbReference>
<evidence type="ECO:0000256" key="1">
    <source>
        <dbReference type="ARBA" id="ARBA00001933"/>
    </source>
</evidence>
<evidence type="ECO:0000256" key="4">
    <source>
        <dbReference type="ARBA" id="ARBA00022605"/>
    </source>
</evidence>
<name>A0ABY4FTU4_9MICO</name>
<dbReference type="CDD" id="cd01561">
    <property type="entry name" value="CBS_like"/>
    <property type="match status" value="1"/>
</dbReference>
<dbReference type="Pfam" id="PF00291">
    <property type="entry name" value="PALP"/>
    <property type="match status" value="1"/>
</dbReference>
<dbReference type="RefSeq" id="WP_244684825.1">
    <property type="nucleotide sequence ID" value="NZ_CP095043.1"/>
</dbReference>
<evidence type="ECO:0000256" key="3">
    <source>
        <dbReference type="ARBA" id="ARBA00012681"/>
    </source>
</evidence>
<evidence type="ECO:0000256" key="8">
    <source>
        <dbReference type="ARBA" id="ARBA00047931"/>
    </source>
</evidence>
<comment type="similarity">
    <text evidence="2 9">Belongs to the cysteine synthase/cystathionine beta-synthase family.</text>
</comment>
<keyword evidence="6 9" id="KW-0663">Pyridoxal phosphate</keyword>
<organism evidence="11 12">
    <name type="scientific">Leucobacter rhizosphaerae</name>
    <dbReference type="NCBI Taxonomy" id="2932245"/>
    <lineage>
        <taxon>Bacteria</taxon>
        <taxon>Bacillati</taxon>
        <taxon>Actinomycetota</taxon>
        <taxon>Actinomycetes</taxon>
        <taxon>Micrococcales</taxon>
        <taxon>Microbacteriaceae</taxon>
        <taxon>Leucobacter</taxon>
    </lineage>
</organism>
<dbReference type="PANTHER" id="PTHR10314">
    <property type="entry name" value="CYSTATHIONINE BETA-SYNTHASE"/>
    <property type="match status" value="1"/>
</dbReference>
<evidence type="ECO:0000313" key="11">
    <source>
        <dbReference type="EMBL" id="UOQ59677.1"/>
    </source>
</evidence>
<sequence>MSHLHGPLIAGDLTELVGRTPLLRINRLVPDHGARVLAKLESANPAASVKDRTALAIVETAEADGRLTPGGTIIEATSGNTGIALAWIGAVKGYRVIIVMPDDVSEERRTLLRGLGAELVLTPGPLAMAGANEEAGKILERHPGAFLSGQGGNAANADVHFRTTGPEIWEATEGRIDAFVATVGTGGTLTGAGKYLKSRNPEIRVIAVEPAEAPVLSGGEFQPHKIQGIIGGNGLPPILELDLADEIIGIPQDTAIETAREALAREGLLVGISAGAALAASRQVAARPEFAGRTIVTILGDTGERYLSTELFDHARA</sequence>
<accession>A0ABY4FTU4</accession>
<dbReference type="InterPro" id="IPR001926">
    <property type="entry name" value="TrpB-like_PALP"/>
</dbReference>
<comment type="cofactor">
    <cofactor evidence="1 9">
        <name>pyridoxal 5'-phosphate</name>
        <dbReference type="ChEBI" id="CHEBI:597326"/>
    </cofactor>
</comment>
<comment type="catalytic activity">
    <reaction evidence="8 9">
        <text>O-acetyl-L-serine + hydrogen sulfide = L-cysteine + acetate</text>
        <dbReference type="Rhea" id="RHEA:14829"/>
        <dbReference type="ChEBI" id="CHEBI:29919"/>
        <dbReference type="ChEBI" id="CHEBI:30089"/>
        <dbReference type="ChEBI" id="CHEBI:35235"/>
        <dbReference type="ChEBI" id="CHEBI:58340"/>
        <dbReference type="EC" id="2.5.1.47"/>
    </reaction>
</comment>
<dbReference type="InterPro" id="IPR050214">
    <property type="entry name" value="Cys_Synth/Cystath_Beta-Synth"/>
</dbReference>
<dbReference type="Gene3D" id="3.40.50.1100">
    <property type="match status" value="2"/>
</dbReference>
<dbReference type="SUPFAM" id="SSF53686">
    <property type="entry name" value="Tryptophan synthase beta subunit-like PLP-dependent enzymes"/>
    <property type="match status" value="1"/>
</dbReference>
<evidence type="ECO:0000256" key="9">
    <source>
        <dbReference type="RuleBase" id="RU003985"/>
    </source>
</evidence>
<keyword evidence="12" id="KW-1185">Reference proteome</keyword>
<dbReference type="NCBIfam" id="TIGR01136">
    <property type="entry name" value="cysKM"/>
    <property type="match status" value="1"/>
</dbReference>
<dbReference type="InterPro" id="IPR036052">
    <property type="entry name" value="TrpB-like_PALP_sf"/>
</dbReference>
<protein>
    <recommendedName>
        <fullName evidence="3 9">Cysteine synthase</fullName>
        <ecNumber evidence="3 9">2.5.1.47</ecNumber>
    </recommendedName>
</protein>
<evidence type="ECO:0000313" key="12">
    <source>
        <dbReference type="Proteomes" id="UP000831775"/>
    </source>
</evidence>
<feature type="domain" description="Tryptophan synthase beta chain-like PALP" evidence="10">
    <location>
        <begin position="14"/>
        <end position="299"/>
    </location>
</feature>
<dbReference type="InterPro" id="IPR005856">
    <property type="entry name" value="Cys_synth"/>
</dbReference>
<keyword evidence="4 9" id="KW-0028">Amino-acid biosynthesis</keyword>
<dbReference type="PROSITE" id="PS00901">
    <property type="entry name" value="CYS_SYNTHASE"/>
    <property type="match status" value="1"/>
</dbReference>
<keyword evidence="5 9" id="KW-0808">Transferase</keyword>
<dbReference type="EC" id="2.5.1.47" evidence="3 9"/>
<dbReference type="EMBL" id="CP095043">
    <property type="protein sequence ID" value="UOQ59677.1"/>
    <property type="molecule type" value="Genomic_DNA"/>
</dbReference>
<evidence type="ECO:0000256" key="5">
    <source>
        <dbReference type="ARBA" id="ARBA00022679"/>
    </source>
</evidence>
<evidence type="ECO:0000256" key="2">
    <source>
        <dbReference type="ARBA" id="ARBA00007103"/>
    </source>
</evidence>
<proteinExistence type="inferred from homology"/>
<dbReference type="NCBIfam" id="TIGR01139">
    <property type="entry name" value="cysK"/>
    <property type="match status" value="1"/>
</dbReference>
<evidence type="ECO:0000259" key="10">
    <source>
        <dbReference type="Pfam" id="PF00291"/>
    </source>
</evidence>